<feature type="transmembrane region" description="Helical" evidence="1">
    <location>
        <begin position="116"/>
        <end position="140"/>
    </location>
</feature>
<dbReference type="AlphaFoldDB" id="A0A7X6M1J1"/>
<gene>
    <name evidence="2" type="ORF">HGA07_23650</name>
</gene>
<comment type="caution">
    <text evidence="2">The sequence shown here is derived from an EMBL/GenBank/DDBJ whole genome shotgun (WGS) entry which is preliminary data.</text>
</comment>
<evidence type="ECO:0000256" key="1">
    <source>
        <dbReference type="SAM" id="Phobius"/>
    </source>
</evidence>
<keyword evidence="1" id="KW-1133">Transmembrane helix</keyword>
<sequence>MGIAALILWLLTAGGGFFLLATWIAKGGARQPGSTHLPPPVVFGHFLLAAAGLVVWIVYLVIDNDALAWVGFGLLVPVALLGFVMLLRWLPVYRNRAAGTAAASEAAQPAERHFPVAIVGGHGVLAVATVVLALLTALGVGGS</sequence>
<feature type="transmembrane region" description="Helical" evidence="1">
    <location>
        <begin position="68"/>
        <end position="87"/>
    </location>
</feature>
<keyword evidence="1" id="KW-0812">Transmembrane</keyword>
<dbReference type="Proteomes" id="UP000523447">
    <property type="component" value="Unassembled WGS sequence"/>
</dbReference>
<feature type="transmembrane region" description="Helical" evidence="1">
    <location>
        <begin position="6"/>
        <end position="25"/>
    </location>
</feature>
<accession>A0A7X6M1J1</accession>
<dbReference type="EMBL" id="JAAXPE010000031">
    <property type="protein sequence ID" value="NKY88605.1"/>
    <property type="molecule type" value="Genomic_DNA"/>
</dbReference>
<protein>
    <recommendedName>
        <fullName evidence="4">DUF2269 family protein</fullName>
    </recommendedName>
</protein>
<evidence type="ECO:0008006" key="4">
    <source>
        <dbReference type="Google" id="ProtNLM"/>
    </source>
</evidence>
<evidence type="ECO:0000313" key="2">
    <source>
        <dbReference type="EMBL" id="NKY88605.1"/>
    </source>
</evidence>
<feature type="transmembrane region" description="Helical" evidence="1">
    <location>
        <begin position="37"/>
        <end position="62"/>
    </location>
</feature>
<dbReference type="RefSeq" id="WP_040718163.1">
    <property type="nucleotide sequence ID" value="NZ_CAWPHS010000025.1"/>
</dbReference>
<proteinExistence type="predicted"/>
<keyword evidence="1" id="KW-0472">Membrane</keyword>
<evidence type="ECO:0000313" key="3">
    <source>
        <dbReference type="Proteomes" id="UP000523447"/>
    </source>
</evidence>
<reference evidence="2 3" key="1">
    <citation type="submission" date="2020-04" db="EMBL/GenBank/DDBJ databases">
        <title>MicrobeNet Type strains.</title>
        <authorList>
            <person name="Nicholson A.C."/>
        </authorList>
    </citation>
    <scope>NUCLEOTIDE SEQUENCE [LARGE SCALE GENOMIC DNA]</scope>
    <source>
        <strain evidence="2 3">DSM 44445</strain>
    </source>
</reference>
<keyword evidence="3" id="KW-1185">Reference proteome</keyword>
<organism evidence="2 3">
    <name type="scientific">Nocardia veterana</name>
    <dbReference type="NCBI Taxonomy" id="132249"/>
    <lineage>
        <taxon>Bacteria</taxon>
        <taxon>Bacillati</taxon>
        <taxon>Actinomycetota</taxon>
        <taxon>Actinomycetes</taxon>
        <taxon>Mycobacteriales</taxon>
        <taxon>Nocardiaceae</taxon>
        <taxon>Nocardia</taxon>
    </lineage>
</organism>
<name>A0A7X6M1J1_9NOCA</name>